<reference evidence="2 3" key="1">
    <citation type="submission" date="2020-06" db="EMBL/GenBank/DDBJ databases">
        <title>Actinomadura xiongansis sp. nov., isolated from soil of Baiyangdian.</title>
        <authorList>
            <person name="Zhang X."/>
        </authorList>
    </citation>
    <scope>NUCLEOTIDE SEQUENCE [LARGE SCALE GENOMIC DNA]</scope>
    <source>
        <strain evidence="2 3">HBUM206468</strain>
    </source>
</reference>
<evidence type="ECO:0000256" key="1">
    <source>
        <dbReference type="SAM" id="MobiDB-lite"/>
    </source>
</evidence>
<comment type="caution">
    <text evidence="2">The sequence shown here is derived from an EMBL/GenBank/DDBJ whole genome shotgun (WGS) entry which is preliminary data.</text>
</comment>
<evidence type="ECO:0000313" key="2">
    <source>
        <dbReference type="EMBL" id="MBC6470854.1"/>
    </source>
</evidence>
<gene>
    <name evidence="2" type="ORF">HKK74_35995</name>
</gene>
<dbReference type="Gene3D" id="1.10.3450.10">
    <property type="entry name" value="TTHA0068-like"/>
    <property type="match status" value="1"/>
</dbReference>
<dbReference type="EMBL" id="JABVEC010000050">
    <property type="protein sequence ID" value="MBC6470854.1"/>
    <property type="molecule type" value="Genomic_DNA"/>
</dbReference>
<evidence type="ECO:0000313" key="3">
    <source>
        <dbReference type="Proteomes" id="UP000805614"/>
    </source>
</evidence>
<keyword evidence="3" id="KW-1185">Reference proteome</keyword>
<dbReference type="InterPro" id="IPR005500">
    <property type="entry name" value="DUF309"/>
</dbReference>
<dbReference type="PANTHER" id="PTHR34796:SF1">
    <property type="entry name" value="EXPRESSED PROTEIN"/>
    <property type="match status" value="1"/>
</dbReference>
<dbReference type="SUPFAM" id="SSF140663">
    <property type="entry name" value="TTHA0068-like"/>
    <property type="match status" value="1"/>
</dbReference>
<dbReference type="PANTHER" id="PTHR34796">
    <property type="entry name" value="EXPRESSED PROTEIN"/>
    <property type="match status" value="1"/>
</dbReference>
<accession>A0ABR7M165</accession>
<feature type="region of interest" description="Disordered" evidence="1">
    <location>
        <begin position="1"/>
        <end position="41"/>
    </location>
</feature>
<dbReference type="Proteomes" id="UP000805614">
    <property type="component" value="Unassembled WGS sequence"/>
</dbReference>
<organism evidence="2 3">
    <name type="scientific">Actinomadura alba</name>
    <dbReference type="NCBI Taxonomy" id="406431"/>
    <lineage>
        <taxon>Bacteria</taxon>
        <taxon>Bacillati</taxon>
        <taxon>Actinomycetota</taxon>
        <taxon>Actinomycetes</taxon>
        <taxon>Streptosporangiales</taxon>
        <taxon>Thermomonosporaceae</taxon>
        <taxon>Actinomadura</taxon>
    </lineage>
</organism>
<dbReference type="Pfam" id="PF03745">
    <property type="entry name" value="DUF309"/>
    <property type="match status" value="1"/>
</dbReference>
<name>A0ABR7M165_9ACTN</name>
<proteinExistence type="predicted"/>
<dbReference type="RefSeq" id="WP_187247895.1">
    <property type="nucleotide sequence ID" value="NZ_BAAAOK010000003.1"/>
</dbReference>
<dbReference type="InterPro" id="IPR023203">
    <property type="entry name" value="TTHA0068_sf"/>
</dbReference>
<protein>
    <submittedName>
        <fullName evidence="2">DUF309 domain-containing protein</fullName>
    </submittedName>
</protein>
<feature type="compositionally biased region" description="Basic and acidic residues" evidence="1">
    <location>
        <begin position="1"/>
        <end position="19"/>
    </location>
</feature>
<sequence>MRDRDQDGRARNARPRDAYGRPLPHGAAGVPTMPDDLSMPPGAAVAEAQRLLDADRPFHAHEVLEAVWKSAPDEERELWRGLAQVAVGLTHVRRGNTKGARALLNRAADRIEPFAPAPYGLDVAGVARDARRLAERIEGEGLEPAADLGIRLTG</sequence>